<dbReference type="AlphaFoldDB" id="A0A345DRQ3"/>
<dbReference type="Proteomes" id="UP000253689">
    <property type="component" value="Chromosome"/>
</dbReference>
<reference evidence="2" key="1">
    <citation type="submission" date="2018-07" db="EMBL/GenBank/DDBJ databases">
        <title>Complete Genome Sequence of Spiroplasma phoeniceum.</title>
        <authorList>
            <person name="Davis R.E."/>
            <person name="Shao J.Y."/>
            <person name="Zhao Y."/>
            <person name="Silver A."/>
            <person name="Stump z."/>
            <person name="Gasparich G."/>
        </authorList>
    </citation>
    <scope>NUCLEOTIDE SEQUENCE [LARGE SCALE GENOMIC DNA]</scope>
    <source>
        <strain evidence="2">P40</strain>
    </source>
</reference>
<protein>
    <recommendedName>
        <fullName evidence="3">Lipoprotein</fullName>
    </recommendedName>
</protein>
<organism evidence="1 2">
    <name type="scientific">Spiroplasma phoeniceum P40</name>
    <dbReference type="NCBI Taxonomy" id="1276259"/>
    <lineage>
        <taxon>Bacteria</taxon>
        <taxon>Bacillati</taxon>
        <taxon>Mycoplasmatota</taxon>
        <taxon>Mollicutes</taxon>
        <taxon>Entomoplasmatales</taxon>
        <taxon>Spiroplasmataceae</taxon>
        <taxon>Spiroplasma</taxon>
    </lineage>
</organism>
<evidence type="ECO:0000313" key="2">
    <source>
        <dbReference type="Proteomes" id="UP000253689"/>
    </source>
</evidence>
<accession>A0A345DRQ3</accession>
<name>A0A345DRQ3_9MOLU</name>
<sequence>MKKLFSIFSVMTIIGATSSNLTSCNNQNTEELEEDTSATDLEMINKIKTSASDEISNYFKSRMYVDSNKKNLAGLYEKVDSEEIYYKLDLNNSKDKTLGDYFMNDFNTIFERVNYNLGITYGNYFENKSPLTFEKDLSTVEVNFINVEGLKNKFPVEINTESFKGVRVNLKSFVRTKYKKIFSDFEIPVVYNVTENPSVLKELSSKATKSLLKKLNEYFHNLKNVDFSTNDIFKTLYEEVQWDFSENIKVLDDAFKKSLKGFTNKDEKFKDMDISYNNVSLLEKVAIGELNHKNKGLDNLADVKNAQEITLSNWFKEPNEPKSINNVTANDFVNFYKSNVGQGLNINDNDSLTLGNFKIHLGYLNINGMGLSGYAKNIEDDNIGEDVIMTLNLSRAAIDQKLNNWGEIIIAFWKYINTGPFARKEGLEITVPKNLFKTLSQTNKTEGLKGVIKTLLTNFKQSAEVKDLKDIKLFNFIAHPRFAKTVGQKIDNKGDSSFLIWDVSNSDPWAVLFTFGSTFNNGLYYCFASSSNNKVSKNSVYFKIGIKNIIY</sequence>
<dbReference type="RefSeq" id="WP_114565396.1">
    <property type="nucleotide sequence ID" value="NZ_CP031088.1"/>
</dbReference>
<dbReference type="EMBL" id="CP031088">
    <property type="protein sequence ID" value="AXF96894.1"/>
    <property type="molecule type" value="Genomic_DNA"/>
</dbReference>
<dbReference type="KEGG" id="sphh:SDAV_001952"/>
<evidence type="ECO:0000313" key="1">
    <source>
        <dbReference type="EMBL" id="AXF96894.1"/>
    </source>
</evidence>
<gene>
    <name evidence="1" type="ORF">SDAV_001952</name>
</gene>
<keyword evidence="2" id="KW-1185">Reference proteome</keyword>
<proteinExistence type="predicted"/>
<evidence type="ECO:0008006" key="3">
    <source>
        <dbReference type="Google" id="ProtNLM"/>
    </source>
</evidence>